<dbReference type="Gene3D" id="3.20.20.70">
    <property type="entry name" value="Aldolase class I"/>
    <property type="match status" value="1"/>
</dbReference>
<comment type="caution">
    <text evidence="1">The sequence shown here is derived from an EMBL/GenBank/DDBJ whole genome shotgun (WGS) entry which is preliminary data.</text>
</comment>
<name>A0A9N8PYL7_9PEZI</name>
<dbReference type="OrthoDB" id="191315at2759"/>
<dbReference type="EMBL" id="CAINUL010000019">
    <property type="protein sequence ID" value="CAD0115223.1"/>
    <property type="molecule type" value="Genomic_DNA"/>
</dbReference>
<proteinExistence type="predicted"/>
<dbReference type="InterPro" id="IPR013785">
    <property type="entry name" value="Aldolase_TIM"/>
</dbReference>
<evidence type="ECO:0000313" key="2">
    <source>
        <dbReference type="Proteomes" id="UP000745764"/>
    </source>
</evidence>
<sequence>MAPTSTQDFDATVSAPISGVSSRLEAGIYVPTVAFFKNDEEVDVETTHKHALRLAGSGIKGIG</sequence>
<gene>
    <name evidence="1" type="ORF">AWRI4620_LOCUS9478</name>
</gene>
<protein>
    <submittedName>
        <fullName evidence="1">Uncharacterized protein</fullName>
    </submittedName>
</protein>
<keyword evidence="2" id="KW-1185">Reference proteome</keyword>
<dbReference type="SUPFAM" id="SSF51569">
    <property type="entry name" value="Aldolase"/>
    <property type="match status" value="1"/>
</dbReference>
<dbReference type="AlphaFoldDB" id="A0A9N8PYL7"/>
<reference evidence="1" key="1">
    <citation type="submission" date="2020-06" db="EMBL/GenBank/DDBJ databases">
        <authorList>
            <person name="Onetto C."/>
        </authorList>
    </citation>
    <scope>NUCLEOTIDE SEQUENCE</scope>
</reference>
<accession>A0A9N8PYL7</accession>
<dbReference type="Proteomes" id="UP000745764">
    <property type="component" value="Unassembled WGS sequence"/>
</dbReference>
<organism evidence="1 2">
    <name type="scientific">Aureobasidium uvarum</name>
    <dbReference type="NCBI Taxonomy" id="2773716"/>
    <lineage>
        <taxon>Eukaryota</taxon>
        <taxon>Fungi</taxon>
        <taxon>Dikarya</taxon>
        <taxon>Ascomycota</taxon>
        <taxon>Pezizomycotina</taxon>
        <taxon>Dothideomycetes</taxon>
        <taxon>Dothideomycetidae</taxon>
        <taxon>Dothideales</taxon>
        <taxon>Saccotheciaceae</taxon>
        <taxon>Aureobasidium</taxon>
    </lineage>
</organism>
<evidence type="ECO:0000313" key="1">
    <source>
        <dbReference type="EMBL" id="CAD0115223.1"/>
    </source>
</evidence>